<evidence type="ECO:0000313" key="10">
    <source>
        <dbReference type="EMBL" id="JAG76439.1"/>
    </source>
</evidence>
<reference evidence="10" key="1">
    <citation type="submission" date="2015-01" db="EMBL/GenBank/DDBJ databases">
        <title>Transcriptome Assembly of Fopius arisanus.</title>
        <authorList>
            <person name="Geib S."/>
        </authorList>
    </citation>
    <scope>NUCLEOTIDE SEQUENCE</scope>
</reference>
<keyword evidence="3" id="KW-0343">GTPase activation</keyword>
<evidence type="ECO:0000256" key="1">
    <source>
        <dbReference type="ARBA" id="ARBA00004496"/>
    </source>
</evidence>
<evidence type="ECO:0000256" key="3">
    <source>
        <dbReference type="ARBA" id="ARBA00022468"/>
    </source>
</evidence>
<feature type="domain" description="Rab3GAP regulatory subunit C-terminal" evidence="7">
    <location>
        <begin position="761"/>
        <end position="1364"/>
    </location>
</feature>
<accession>A0A0C9R1B1</accession>
<evidence type="ECO:0000256" key="5">
    <source>
        <dbReference type="SAM" id="MobiDB-lite"/>
    </source>
</evidence>
<name>A0A0C9R1B1_9HYME</name>
<proteinExistence type="inferred from homology"/>
<dbReference type="PANTHER" id="PTHR12472:SF0">
    <property type="entry name" value="RAB3 GTPASE-ACTIVATING PROTEIN NON-CATALYTIC SUBUNIT"/>
    <property type="match status" value="1"/>
</dbReference>
<feature type="domain" description="Rab3-GAP regulatory subunit N-terminal" evidence="6">
    <location>
        <begin position="39"/>
        <end position="478"/>
    </location>
</feature>
<keyword evidence="4" id="KW-0963">Cytoplasm</keyword>
<dbReference type="PANTHER" id="PTHR12472">
    <property type="entry name" value="RAB3-GAP REGULATORY DOMAIN"/>
    <property type="match status" value="1"/>
</dbReference>
<evidence type="ECO:0000256" key="2">
    <source>
        <dbReference type="ARBA" id="ARBA00008153"/>
    </source>
</evidence>
<dbReference type="EMBL" id="GBYB01001717">
    <property type="protein sequence ID" value="JAG71484.1"/>
    <property type="molecule type" value="Transcribed_RNA"/>
</dbReference>
<dbReference type="Pfam" id="PF14656">
    <property type="entry name" value="RAB3GAP2_C"/>
    <property type="match status" value="1"/>
</dbReference>
<sequence length="1387" mass="155249">MSCQMSKIAYLTDLKGIRAKLLQNAITKLDHVPKEELPLQDCLLSLSSVGDVLVLALHQHIVILTSKWDLQEPGDVKSKFSTTWSGCLTTDTSEYITSVLCLPLGLLGKSTIAGGVDWTCIAVGFSTGFIRFYTDLGCLLLEEQLHPETLISLKCQSSPAGHGDTSPSEEIHVLYPSAICVLPGFPLFSTLRLRRNHLAQVQANSLEKPLEVSNGASLPLRKFGFKDQDVINDCEFVGTTSVNTFDHLMTASVCGGFNASYRSSAPQHSLTIATGKRPYLGFHYALEGGAAPVLSDMALAMASSLASAIGRIGTAVPWLRTSIKPTKQNPPQDRKGPAAEAPESMTCRFALSDVMREGDCLVPSPNRALSVVADGMGRVLLLDNRKGLALRMWKGYRDAQCGWVEVSEDKHSNRSSALGDLSVCNKTHKTQRTNSRHSLKTALFLVIYAPKKSVIDVWGVQQGGKITTFTTSKNGRLIYINYGLLGVSDTTNPVQSRRPHSCVFLDSMGGLKNITVPFHYALGSKNGKRARDIHLFKKLKTFMREIDFDEETLVSQVDEICSELNTNEVRLQVIEMLMGNRRITPYGLWAATGCFSRALLQVDYDELGPKAKTLHRVITQLDKVIRFYNNVKPWFDQPPEYSTVDSSCVPVTKDLAHALLTSHQEVDRILQLSRDLCELESVKSHVHKKGVTFKDDGELFFNFISSFDFGPQISIGLREGLSEDQKYQIATLICQGWIYSSESTDEWKVWTEDSGIRPRSLVELALVYWLRKLPGAPLEVELSRFSQLLHTTCDLKAVDDSEDDREISSWWADIRGILMGSSRPFQALTAALACRSVEIRQQNRRDMLSNYEMKGAIPEGWKNLSNETCQFTLLIGNLEDVALLNAITNQPIFLENSHKKFYALPYQKIDVSMGYVISRGKGSISEIVAKWLSSSGIDPEALIEEESLNFCEKKSMVEDPSSSSGEDSQRMEQNLGDDGNKGDRNVLDVDPILKEIFQKISLLRQHFPYSLTGTVLLANLAWEFVVHWSKNVTDLEALKAALDVLRKIPSKGMRHGVCCLLWNIHVKKRMETVAKLMNKLGKLPKERLCVQEIGLSDCQLTVFLQHCVSLLDIFLDSEIVDEENDVAMRFEELWEGTSSAPQPFTVLALTQPPAGFDLVMLHFQLANVLHMVARFNLKSVKLMVNLFDSASNQYFFQDISDKTVLAWYRDDKRDGMRMEFLCKVITASIEAIHQKEEAGDACDAEAVAWMAKCQTMAALWKIDKDKLRIHQVYQLYVNGLDRQADEISMAINNTESLAVSLLPVAGRRMMIYLSQTPSLLEQVSRISPSLTHYLEQLNIQCVIMSTSSHDATIELIQKLARYLPETHKDYHIAQLMLDATFIYEEHL</sequence>
<evidence type="ECO:0000313" key="9">
    <source>
        <dbReference type="EMBL" id="JAG71484.1"/>
    </source>
</evidence>
<feature type="region of interest" description="Disordered" evidence="5">
    <location>
        <begin position="954"/>
        <end position="983"/>
    </location>
</feature>
<evidence type="ECO:0000313" key="8">
    <source>
        <dbReference type="EMBL" id="JAG71476.1"/>
    </source>
</evidence>
<gene>
    <name evidence="10" type="primary">Rab3gap2_2</name>
    <name evidence="8" type="synonym">Rab3gap2_0</name>
    <name evidence="9" type="synonym">Rab3gap2_1</name>
    <name evidence="9" type="ORF">g.66771</name>
    <name evidence="8" type="ORF">g.66796</name>
    <name evidence="10" type="ORF">g.66804</name>
</gene>
<dbReference type="InterPro" id="IPR029257">
    <property type="entry name" value="RAB3GAP2_C"/>
</dbReference>
<dbReference type="InterPro" id="IPR026059">
    <property type="entry name" value="Rab3GAP2"/>
</dbReference>
<comment type="similarity">
    <text evidence="2">Belongs to the Rab3-GAP regulatory subunit family.</text>
</comment>
<feature type="region of interest" description="Disordered" evidence="5">
    <location>
        <begin position="323"/>
        <end position="342"/>
    </location>
</feature>
<evidence type="ECO:0000259" key="6">
    <source>
        <dbReference type="Pfam" id="PF14655"/>
    </source>
</evidence>
<dbReference type="GO" id="GO:0005096">
    <property type="term" value="F:GTPase activator activity"/>
    <property type="evidence" value="ECO:0007669"/>
    <property type="project" value="UniProtKB-KW"/>
</dbReference>
<comment type="subcellular location">
    <subcellularLocation>
        <location evidence="1">Cytoplasm</location>
    </subcellularLocation>
</comment>
<evidence type="ECO:0000259" key="7">
    <source>
        <dbReference type="Pfam" id="PF14656"/>
    </source>
</evidence>
<dbReference type="Pfam" id="PF14655">
    <property type="entry name" value="RAB3GAP2_N"/>
    <property type="match status" value="1"/>
</dbReference>
<dbReference type="EMBL" id="GBYB01001709">
    <property type="protein sequence ID" value="JAG71476.1"/>
    <property type="molecule type" value="Transcribed_RNA"/>
</dbReference>
<dbReference type="InterPro" id="IPR032839">
    <property type="entry name" value="RAB3GAP_N"/>
</dbReference>
<organism evidence="10">
    <name type="scientific">Fopius arisanus</name>
    <dbReference type="NCBI Taxonomy" id="64838"/>
    <lineage>
        <taxon>Eukaryota</taxon>
        <taxon>Metazoa</taxon>
        <taxon>Ecdysozoa</taxon>
        <taxon>Arthropoda</taxon>
        <taxon>Hexapoda</taxon>
        <taxon>Insecta</taxon>
        <taxon>Pterygota</taxon>
        <taxon>Neoptera</taxon>
        <taxon>Endopterygota</taxon>
        <taxon>Hymenoptera</taxon>
        <taxon>Apocrita</taxon>
        <taxon>Ichneumonoidea</taxon>
        <taxon>Braconidae</taxon>
        <taxon>Opiinae</taxon>
        <taxon>Fopius</taxon>
    </lineage>
</organism>
<dbReference type="GO" id="GO:0005737">
    <property type="term" value="C:cytoplasm"/>
    <property type="evidence" value="ECO:0007669"/>
    <property type="project" value="UniProtKB-SubCell"/>
</dbReference>
<dbReference type="EMBL" id="GBYB01006672">
    <property type="protein sequence ID" value="JAG76439.1"/>
    <property type="molecule type" value="Transcribed_RNA"/>
</dbReference>
<protein>
    <submittedName>
        <fullName evidence="8">Rab3gap2_0 protein</fullName>
    </submittedName>
    <submittedName>
        <fullName evidence="9">Rab3gap2_1 protein</fullName>
    </submittedName>
    <submittedName>
        <fullName evidence="10">Rab3gap2_2 protein</fullName>
    </submittedName>
</protein>
<evidence type="ECO:0000256" key="4">
    <source>
        <dbReference type="ARBA" id="ARBA00022490"/>
    </source>
</evidence>